<dbReference type="Proteomes" id="UP000694866">
    <property type="component" value="Unplaced"/>
</dbReference>
<organism evidence="3 4">
    <name type="scientific">Fopius arisanus</name>
    <dbReference type="NCBI Taxonomy" id="64838"/>
    <lineage>
        <taxon>Eukaryota</taxon>
        <taxon>Metazoa</taxon>
        <taxon>Ecdysozoa</taxon>
        <taxon>Arthropoda</taxon>
        <taxon>Hexapoda</taxon>
        <taxon>Insecta</taxon>
        <taxon>Pterygota</taxon>
        <taxon>Neoptera</taxon>
        <taxon>Endopterygota</taxon>
        <taxon>Hymenoptera</taxon>
        <taxon>Apocrita</taxon>
        <taxon>Ichneumonoidea</taxon>
        <taxon>Braconidae</taxon>
        <taxon>Opiinae</taxon>
        <taxon>Fopius</taxon>
    </lineage>
</organism>
<gene>
    <name evidence="4" type="primary">LOC105269545</name>
</gene>
<dbReference type="PANTHER" id="PTHR47890">
    <property type="entry name" value="LD24308P"/>
    <property type="match status" value="1"/>
</dbReference>
<dbReference type="PANTHER" id="PTHR47890:SF1">
    <property type="entry name" value="LD24308P"/>
    <property type="match status" value="1"/>
</dbReference>
<evidence type="ECO:0000256" key="1">
    <source>
        <dbReference type="SAM" id="Coils"/>
    </source>
</evidence>
<dbReference type="InterPro" id="IPR032062">
    <property type="entry name" value="DUF4803"/>
</dbReference>
<sequence>MPVKTVSFLQAVLVLSALGNCQGEVYYPNIINEGFNILSRGNRYNLETAIRLLYKPIWAYGTDGVEAFSLSRLLMIYGEPEDLLRTCQNYGGLSIDGLILLEKGREHCGLIREFQEQIDEMNSRIDDIDSDYKRLVEDYQSGNHRASSVDDFYQFVVSGCENTINSTTTSTCFFHRVAGNEFKLIRGTTPFPSTRSIHQEVYLSYLKVSLALLKGFAAEVARIRHSAYNPNTKIEKLQTLFVLRAANLARITHSALKVAPGDIIPGDPAEWVEGGNYIRLKWFVDQIIVNEADLNEDNSCWKSCDYYETTEFRKNSPASGNDLCRGKVHKCHRQSAGAVCPAAFHYGRRYGGIKGVTKNWQNLQLSNPLACQSIDDIYYVKPSLLVRCDVCTCFCDNFENPETIRKFSLRNATSNIDYNMIITGVRFIESGGVIHLQIQEARLLRFGVIDADSRQWIPVQNIDLKADTHDYYTLRYPYERNISLNTVSTRDESVRRFISEQSPELGAHPRVLTGLRLAKNHVKQLVLGVRLTAVDITNGKLIIKENWNGWVYPKYDRPDHEIKLEEPDISTLAEGANIEIRGEGRYVAFQPTDNLKDFGQTTVPFLDSQDVIAEPPIPLSGAGLYYKGQKGYGGFIGLKLMSFDFSEFVATELSV</sequence>
<reference evidence="4" key="1">
    <citation type="submission" date="2025-08" db="UniProtKB">
        <authorList>
            <consortium name="RefSeq"/>
        </authorList>
    </citation>
    <scope>IDENTIFICATION</scope>
    <source>
        <strain evidence="4">USDA-PBARC FA_bdor</strain>
        <tissue evidence="4">Whole organism</tissue>
    </source>
</reference>
<dbReference type="RefSeq" id="XP_011308186.1">
    <property type="nucleotide sequence ID" value="XM_011309884.1"/>
</dbReference>
<dbReference type="KEGG" id="fas:105269545"/>
<feature type="chain" id="PRO_5040379271" evidence="2">
    <location>
        <begin position="24"/>
        <end position="655"/>
    </location>
</feature>
<dbReference type="AlphaFoldDB" id="A0A9R1U3Z6"/>
<dbReference type="OrthoDB" id="7694303at2759"/>
<feature type="signal peptide" evidence="2">
    <location>
        <begin position="1"/>
        <end position="23"/>
    </location>
</feature>
<name>A0A9R1U3Z6_9HYME</name>
<proteinExistence type="predicted"/>
<evidence type="ECO:0000313" key="3">
    <source>
        <dbReference type="Proteomes" id="UP000694866"/>
    </source>
</evidence>
<keyword evidence="2" id="KW-0732">Signal</keyword>
<dbReference type="Pfam" id="PF16061">
    <property type="entry name" value="DUF4803"/>
    <property type="match status" value="1"/>
</dbReference>
<feature type="coiled-coil region" evidence="1">
    <location>
        <begin position="111"/>
        <end position="138"/>
    </location>
</feature>
<accession>A0A9R1U3Z6</accession>
<keyword evidence="3" id="KW-1185">Reference proteome</keyword>
<dbReference type="GeneID" id="105269545"/>
<evidence type="ECO:0000313" key="4">
    <source>
        <dbReference type="RefSeq" id="XP_011308186.1"/>
    </source>
</evidence>
<evidence type="ECO:0000256" key="2">
    <source>
        <dbReference type="SAM" id="SignalP"/>
    </source>
</evidence>
<keyword evidence="1" id="KW-0175">Coiled coil</keyword>
<protein>
    <submittedName>
        <fullName evidence="4">Uncharacterized protein</fullName>
    </submittedName>
</protein>